<evidence type="ECO:0000256" key="6">
    <source>
        <dbReference type="SAM" id="Coils"/>
    </source>
</evidence>
<dbReference type="SMR" id="A0A015JPV0"/>
<dbReference type="OrthoDB" id="2247093at2759"/>
<evidence type="ECO:0000256" key="7">
    <source>
        <dbReference type="SAM" id="MobiDB-lite"/>
    </source>
</evidence>
<feature type="region of interest" description="Disordered" evidence="7">
    <location>
        <begin position="74"/>
        <end position="133"/>
    </location>
</feature>
<feature type="compositionally biased region" description="Basic and acidic residues" evidence="7">
    <location>
        <begin position="264"/>
        <end position="276"/>
    </location>
</feature>
<dbReference type="Gene3D" id="1.20.5.170">
    <property type="match status" value="1"/>
</dbReference>
<feature type="compositionally biased region" description="Polar residues" evidence="7">
    <location>
        <begin position="99"/>
        <end position="114"/>
    </location>
</feature>
<dbReference type="AlphaFoldDB" id="A0A015JPV0"/>
<evidence type="ECO:0000313" key="10">
    <source>
        <dbReference type="Proteomes" id="UP000022910"/>
    </source>
</evidence>
<keyword evidence="3" id="KW-0238">DNA-binding</keyword>
<feature type="domain" description="BZIP" evidence="8">
    <location>
        <begin position="167"/>
        <end position="181"/>
    </location>
</feature>
<keyword evidence="2" id="KW-0805">Transcription regulation</keyword>
<dbReference type="HOGENOM" id="CLU_918739_0_0_1"/>
<sequence length="303" mass="34299">MAFQSSTGDRVLPPIMTLKPSSPSATSNVPKPVLPPVSCLAPPIPLISPLTSPADFTNNSNPLHISQSTQPYLISPQKPELTSPHTPNGHFHFQPDTPPTSHQQYIDQRSQPFSPTRAAGSAPPHMQPSSHHPGMVIRPMHHPYAHPIYHQQVRPVVDPASELLAEKRRRNAGASARFRDRRKQREREMQEKCQFLERRVQELESTDSAKRIAELEKKLEDANDERDSTNKKFQEQEKEMLKLRSRLCEREFEFLTPPSSAGEYESKEGLFDENSRLSRSPSTSSTCSDHHRRKPTDVKSLLS</sequence>
<dbReference type="PANTHER" id="PTHR13044">
    <property type="entry name" value="ACTIVATING TRANSCRIPTION FACTOR ATF 4/5"/>
    <property type="match status" value="1"/>
</dbReference>
<evidence type="ECO:0000256" key="5">
    <source>
        <dbReference type="ARBA" id="ARBA00023242"/>
    </source>
</evidence>
<evidence type="ECO:0000259" key="8">
    <source>
        <dbReference type="PROSITE" id="PS00036"/>
    </source>
</evidence>
<accession>A0A015JPV0</accession>
<dbReference type="CDD" id="cd14705">
    <property type="entry name" value="bZIP_Zip1"/>
    <property type="match status" value="1"/>
</dbReference>
<proteinExistence type="predicted"/>
<feature type="coiled-coil region" evidence="6">
    <location>
        <begin position="179"/>
        <end position="246"/>
    </location>
</feature>
<organism evidence="9 10">
    <name type="scientific">Rhizophagus irregularis (strain DAOM 197198w)</name>
    <name type="common">Glomus intraradices</name>
    <dbReference type="NCBI Taxonomy" id="1432141"/>
    <lineage>
        <taxon>Eukaryota</taxon>
        <taxon>Fungi</taxon>
        <taxon>Fungi incertae sedis</taxon>
        <taxon>Mucoromycota</taxon>
        <taxon>Glomeromycotina</taxon>
        <taxon>Glomeromycetes</taxon>
        <taxon>Glomerales</taxon>
        <taxon>Glomeraceae</taxon>
        <taxon>Rhizophagus</taxon>
    </lineage>
</organism>
<dbReference type="PANTHER" id="PTHR13044:SF14">
    <property type="entry name" value="CRYPTOCEPHAL, ISOFORM A"/>
    <property type="match status" value="1"/>
</dbReference>
<evidence type="ECO:0000256" key="4">
    <source>
        <dbReference type="ARBA" id="ARBA00023163"/>
    </source>
</evidence>
<dbReference type="Proteomes" id="UP000022910">
    <property type="component" value="Unassembled WGS sequence"/>
</dbReference>
<dbReference type="Pfam" id="PF07716">
    <property type="entry name" value="bZIP_2"/>
    <property type="match status" value="1"/>
</dbReference>
<feature type="region of interest" description="Disordered" evidence="7">
    <location>
        <begin position="1"/>
        <end position="30"/>
    </location>
</feature>
<dbReference type="PROSITE" id="PS00036">
    <property type="entry name" value="BZIP_BASIC"/>
    <property type="match status" value="1"/>
</dbReference>
<keyword evidence="4" id="KW-0804">Transcription</keyword>
<name>A0A015JPV0_RHIIW</name>
<dbReference type="GO" id="GO:0001228">
    <property type="term" value="F:DNA-binding transcription activator activity, RNA polymerase II-specific"/>
    <property type="evidence" value="ECO:0007669"/>
    <property type="project" value="TreeGrafter"/>
</dbReference>
<evidence type="ECO:0000256" key="3">
    <source>
        <dbReference type="ARBA" id="ARBA00023125"/>
    </source>
</evidence>
<evidence type="ECO:0000256" key="2">
    <source>
        <dbReference type="ARBA" id="ARBA00023015"/>
    </source>
</evidence>
<gene>
    <name evidence="9" type="ORF">RirG_097650</name>
</gene>
<dbReference type="EMBL" id="JEMT01016902">
    <property type="protein sequence ID" value="EXX69280.1"/>
    <property type="molecule type" value="Genomic_DNA"/>
</dbReference>
<keyword evidence="5" id="KW-0539">Nucleus</keyword>
<keyword evidence="6" id="KW-0175">Coiled coil</keyword>
<comment type="subcellular location">
    <subcellularLocation>
        <location evidence="1">Nucleus</location>
    </subcellularLocation>
</comment>
<keyword evidence="10" id="KW-1185">Reference proteome</keyword>
<dbReference type="InterPro" id="IPR004827">
    <property type="entry name" value="bZIP"/>
</dbReference>
<evidence type="ECO:0000256" key="1">
    <source>
        <dbReference type="ARBA" id="ARBA00004123"/>
    </source>
</evidence>
<comment type="caution">
    <text evidence="9">The sequence shown here is derived from an EMBL/GenBank/DDBJ whole genome shotgun (WGS) entry which is preliminary data.</text>
</comment>
<dbReference type="GO" id="GO:0000977">
    <property type="term" value="F:RNA polymerase II transcription regulatory region sequence-specific DNA binding"/>
    <property type="evidence" value="ECO:0007669"/>
    <property type="project" value="TreeGrafter"/>
</dbReference>
<feature type="compositionally biased region" description="Polar residues" evidence="7">
    <location>
        <begin position="19"/>
        <end position="29"/>
    </location>
</feature>
<reference evidence="9 10" key="1">
    <citation type="submission" date="2014-02" db="EMBL/GenBank/DDBJ databases">
        <title>Single nucleus genome sequencing reveals high similarity among nuclei of an endomycorrhizal fungus.</title>
        <authorList>
            <person name="Lin K."/>
            <person name="Geurts R."/>
            <person name="Zhang Z."/>
            <person name="Limpens E."/>
            <person name="Saunders D.G."/>
            <person name="Mu D."/>
            <person name="Pang E."/>
            <person name="Cao H."/>
            <person name="Cha H."/>
            <person name="Lin T."/>
            <person name="Zhou Q."/>
            <person name="Shang Y."/>
            <person name="Li Y."/>
            <person name="Ivanov S."/>
            <person name="Sharma T."/>
            <person name="Velzen R.V."/>
            <person name="Ruijter N.D."/>
            <person name="Aanen D.K."/>
            <person name="Win J."/>
            <person name="Kamoun S."/>
            <person name="Bisseling T."/>
            <person name="Huang S."/>
        </authorList>
    </citation>
    <scope>NUCLEOTIDE SEQUENCE [LARGE SCALE GENOMIC DNA]</scope>
    <source>
        <strain evidence="10">DAOM197198w</strain>
    </source>
</reference>
<evidence type="ECO:0000313" key="9">
    <source>
        <dbReference type="EMBL" id="EXX69280.1"/>
    </source>
</evidence>
<dbReference type="GO" id="GO:0005634">
    <property type="term" value="C:nucleus"/>
    <property type="evidence" value="ECO:0007669"/>
    <property type="project" value="UniProtKB-SubCell"/>
</dbReference>
<feature type="compositionally biased region" description="Low complexity" evidence="7">
    <location>
        <begin position="277"/>
        <end position="287"/>
    </location>
</feature>
<protein>
    <recommendedName>
        <fullName evidence="8">BZIP domain-containing protein</fullName>
    </recommendedName>
</protein>
<feature type="region of interest" description="Disordered" evidence="7">
    <location>
        <begin position="257"/>
        <end position="303"/>
    </location>
</feature>
<dbReference type="STRING" id="1432141.A0A015JPV0"/>